<dbReference type="Pfam" id="PF24851">
    <property type="entry name" value="DUF7725"/>
    <property type="match status" value="1"/>
</dbReference>
<name>A0A7J8Z2M3_9ROSI</name>
<dbReference type="EMBL" id="JABEZV010000002">
    <property type="protein sequence ID" value="MBA0705832.1"/>
    <property type="molecule type" value="Genomic_DNA"/>
</dbReference>
<evidence type="ECO:0000313" key="2">
    <source>
        <dbReference type="EMBL" id="MBA0705832.1"/>
    </source>
</evidence>
<dbReference type="PANTHER" id="PTHR35766">
    <property type="entry name" value="OS08G0543600 PROTEIN"/>
    <property type="match status" value="1"/>
</dbReference>
<evidence type="ECO:0000313" key="3">
    <source>
        <dbReference type="Proteomes" id="UP000593574"/>
    </source>
</evidence>
<gene>
    <name evidence="2" type="ORF">Golax_017988</name>
</gene>
<reference evidence="2 3" key="1">
    <citation type="journal article" date="2019" name="Genome Biol. Evol.">
        <title>Insights into the evolution of the New World diploid cottons (Gossypium, subgenus Houzingenia) based on genome sequencing.</title>
        <authorList>
            <person name="Grover C.E."/>
            <person name="Arick M.A. 2nd"/>
            <person name="Thrash A."/>
            <person name="Conover J.L."/>
            <person name="Sanders W.S."/>
            <person name="Peterson D.G."/>
            <person name="Frelichowski J.E."/>
            <person name="Scheffler J.A."/>
            <person name="Scheffler B.E."/>
            <person name="Wendel J.F."/>
        </authorList>
    </citation>
    <scope>NUCLEOTIDE SEQUENCE [LARGE SCALE GENOMIC DNA]</scope>
    <source>
        <strain evidence="2">4</strain>
        <tissue evidence="2">Leaf</tissue>
    </source>
</reference>
<dbReference type="InterPro" id="IPR056142">
    <property type="entry name" value="DUF7725"/>
</dbReference>
<evidence type="ECO:0000259" key="1">
    <source>
        <dbReference type="Pfam" id="PF24851"/>
    </source>
</evidence>
<dbReference type="AlphaFoldDB" id="A0A7J8Z2M3"/>
<accession>A0A7J8Z2M3</accession>
<dbReference type="PANTHER" id="PTHR35766:SF1">
    <property type="entry name" value="OS08G0543600 PROTEIN"/>
    <property type="match status" value="1"/>
</dbReference>
<protein>
    <recommendedName>
        <fullName evidence="1">DUF7725 domain-containing protein</fullName>
    </recommendedName>
</protein>
<feature type="domain" description="DUF7725" evidence="1">
    <location>
        <begin position="240"/>
        <end position="284"/>
    </location>
</feature>
<keyword evidence="3" id="KW-1185">Reference proteome</keyword>
<sequence>MEIPKGARNQFEILERSLADKFDFGDEENVFHDAGPQTLLYEADRMKEKDNDMLELIYDEYPEEIEAINVHMVHRESLAVHTIINTSLEEGEDWRQVENLLDISRGTMPGVNSEIKKADSVSTIKTDSSERESNVELKKKQENLKASNSVKVMQPFRVKLLALDVKAKFAKDVTENLHPAAVIATLNAELTILNVHNHENSINFSGTPISYGANAISLEKSVLAGQTNILISAKTSGTALLDEKSLLVCIGRTIPTGCRFQISLTLPIRLGKVPPLLHWLDHNKSKFSFNFLPSISVTPITQPNQLKKALQSIDSNNVKENALFKEYVAISKNASNAQLNGSYFKRSSVTSVESNSYGHGRSEKSSVESKPFGHGSSGALLLFPCLQEGVGETAKLRRLKRRAEDTEFYDVDMAKKLKSITQGEFISRREKYFLSIMVSVYSTRFPTSNALELFKDEETYNLELLNDESVTSLDQIKETLEFRKNVSIASKFGKSPWEAMASYTEHLLSKLSDEGQGSHFHPELDKAVCTEIRKVGDQGLSIEDVYSLVRMPGEKAPEIIILALQEFVRDQIVYYSVMVKAANNLDQEI</sequence>
<organism evidence="2 3">
    <name type="scientific">Gossypium laxum</name>
    <dbReference type="NCBI Taxonomy" id="34288"/>
    <lineage>
        <taxon>Eukaryota</taxon>
        <taxon>Viridiplantae</taxon>
        <taxon>Streptophyta</taxon>
        <taxon>Embryophyta</taxon>
        <taxon>Tracheophyta</taxon>
        <taxon>Spermatophyta</taxon>
        <taxon>Magnoliopsida</taxon>
        <taxon>eudicotyledons</taxon>
        <taxon>Gunneridae</taxon>
        <taxon>Pentapetalae</taxon>
        <taxon>rosids</taxon>
        <taxon>malvids</taxon>
        <taxon>Malvales</taxon>
        <taxon>Malvaceae</taxon>
        <taxon>Malvoideae</taxon>
        <taxon>Gossypium</taxon>
    </lineage>
</organism>
<proteinExistence type="predicted"/>
<dbReference type="Proteomes" id="UP000593574">
    <property type="component" value="Unassembled WGS sequence"/>
</dbReference>
<comment type="caution">
    <text evidence="2">The sequence shown here is derived from an EMBL/GenBank/DDBJ whole genome shotgun (WGS) entry which is preliminary data.</text>
</comment>